<evidence type="ECO:0000256" key="1">
    <source>
        <dbReference type="SAM" id="MobiDB-lite"/>
    </source>
</evidence>
<keyword evidence="2" id="KW-0830">Ubiquinone</keyword>
<feature type="region of interest" description="Disordered" evidence="1">
    <location>
        <begin position="1"/>
        <end position="20"/>
    </location>
</feature>
<comment type="caution">
    <text evidence="2">The sequence shown here is derived from an EMBL/GenBank/DDBJ whole genome shotgun (WGS) entry which is preliminary data.</text>
</comment>
<gene>
    <name evidence="2" type="ORF">RF55_8277</name>
</gene>
<protein>
    <submittedName>
        <fullName evidence="2">Ubiquinone biosynthesis protein</fullName>
    </submittedName>
</protein>
<name>A0A0J7KNC3_LASNI</name>
<sequence>MAGFHEQLGQPGGRRRDHRMPLIVRQDHVLETSSNSEYAVVVEEGAQLRERATLSDGAVGGDDCDFGSVVQLLHYAEPLEQCFIQFVRLERR</sequence>
<accession>A0A0J7KNC3</accession>
<dbReference type="PaxDb" id="67767-A0A0J7KNC3"/>
<evidence type="ECO:0000313" key="2">
    <source>
        <dbReference type="EMBL" id="KMQ91812.1"/>
    </source>
</evidence>
<keyword evidence="3" id="KW-1185">Reference proteome</keyword>
<dbReference type="AlphaFoldDB" id="A0A0J7KNC3"/>
<evidence type="ECO:0000313" key="3">
    <source>
        <dbReference type="Proteomes" id="UP000036403"/>
    </source>
</evidence>
<dbReference type="Proteomes" id="UP000036403">
    <property type="component" value="Unassembled WGS sequence"/>
</dbReference>
<proteinExistence type="predicted"/>
<dbReference type="EMBL" id="LBMM01005106">
    <property type="protein sequence ID" value="KMQ91812.1"/>
    <property type="molecule type" value="Genomic_DNA"/>
</dbReference>
<reference evidence="2 3" key="1">
    <citation type="submission" date="2015-04" db="EMBL/GenBank/DDBJ databases">
        <title>Lasius niger genome sequencing.</title>
        <authorList>
            <person name="Konorov E.A."/>
            <person name="Nikitin M.A."/>
            <person name="Kirill M.V."/>
            <person name="Chang P."/>
        </authorList>
    </citation>
    <scope>NUCLEOTIDE SEQUENCE [LARGE SCALE GENOMIC DNA]</scope>
    <source>
        <tissue evidence="2">Whole</tissue>
    </source>
</reference>
<organism evidence="2 3">
    <name type="scientific">Lasius niger</name>
    <name type="common">Black garden ant</name>
    <dbReference type="NCBI Taxonomy" id="67767"/>
    <lineage>
        <taxon>Eukaryota</taxon>
        <taxon>Metazoa</taxon>
        <taxon>Ecdysozoa</taxon>
        <taxon>Arthropoda</taxon>
        <taxon>Hexapoda</taxon>
        <taxon>Insecta</taxon>
        <taxon>Pterygota</taxon>
        <taxon>Neoptera</taxon>
        <taxon>Endopterygota</taxon>
        <taxon>Hymenoptera</taxon>
        <taxon>Apocrita</taxon>
        <taxon>Aculeata</taxon>
        <taxon>Formicoidea</taxon>
        <taxon>Formicidae</taxon>
        <taxon>Formicinae</taxon>
        <taxon>Lasius</taxon>
        <taxon>Lasius</taxon>
    </lineage>
</organism>